<dbReference type="Proteomes" id="UP001652628">
    <property type="component" value="Chromosome 3"/>
</dbReference>
<proteinExistence type="predicted"/>
<evidence type="ECO:0000313" key="2">
    <source>
        <dbReference type="RefSeq" id="XP_070851557.1"/>
    </source>
</evidence>
<dbReference type="GeneID" id="139352821"/>
<protein>
    <recommendedName>
        <fullName evidence="3">RNase H type-1 domain-containing protein</fullName>
    </recommendedName>
</protein>
<dbReference type="InterPro" id="IPR012337">
    <property type="entry name" value="RNaseH-like_sf"/>
</dbReference>
<name>A0ABM4TNM0_DROSZ</name>
<organism evidence="1 2">
    <name type="scientific">Drosophila suzukii</name>
    <name type="common">Spotted-wing drosophila fruit fly</name>
    <dbReference type="NCBI Taxonomy" id="28584"/>
    <lineage>
        <taxon>Eukaryota</taxon>
        <taxon>Metazoa</taxon>
        <taxon>Ecdysozoa</taxon>
        <taxon>Arthropoda</taxon>
        <taxon>Hexapoda</taxon>
        <taxon>Insecta</taxon>
        <taxon>Pterygota</taxon>
        <taxon>Neoptera</taxon>
        <taxon>Endopterygota</taxon>
        <taxon>Diptera</taxon>
        <taxon>Brachycera</taxon>
        <taxon>Muscomorpha</taxon>
        <taxon>Ephydroidea</taxon>
        <taxon>Drosophilidae</taxon>
        <taxon>Drosophila</taxon>
        <taxon>Sophophora</taxon>
    </lineage>
</organism>
<evidence type="ECO:0000313" key="1">
    <source>
        <dbReference type="Proteomes" id="UP001652628"/>
    </source>
</evidence>
<dbReference type="RefSeq" id="XP_070851557.1">
    <property type="nucleotide sequence ID" value="XM_070995456.1"/>
</dbReference>
<sequence>MSAEEPHKGVYSHLFKLLSLLEEAATKVEAYADEVVILLQGKFPQTLCNLMETALSTLSRTGKNNCNLSILPKIQGSAELCINGALRTTATEALSTILDLQPLDLLVKSWESATALRLREAAAWTTGSTSHSSILTNQISIPHNTDYVPPIVNVERRYKIFICTRADWDNLPHQFENALNICTDGSKPNSQTDGSVFSPELDIKVSFRLPDHCSVFQAEVIVFTIHTSEHHDIDIFIVSDRQAALRALHFTQQTQKLSLNEMATHLRINLIWVPGHRNIEGNCIVDELARQGTTAEILRDKETVACGYLLAASQAETVHPLQQPLELNLNVQQF</sequence>
<keyword evidence="1" id="KW-1185">Reference proteome</keyword>
<reference evidence="2" key="1">
    <citation type="submission" date="2025-08" db="UniProtKB">
        <authorList>
            <consortium name="RefSeq"/>
        </authorList>
    </citation>
    <scope>IDENTIFICATION</scope>
</reference>
<dbReference type="Gene3D" id="3.30.420.10">
    <property type="entry name" value="Ribonuclease H-like superfamily/Ribonuclease H"/>
    <property type="match status" value="1"/>
</dbReference>
<dbReference type="InterPro" id="IPR036397">
    <property type="entry name" value="RNaseH_sf"/>
</dbReference>
<accession>A0ABM4TNM0</accession>
<dbReference type="CDD" id="cd09276">
    <property type="entry name" value="Rnase_HI_RT_non_LTR"/>
    <property type="match status" value="1"/>
</dbReference>
<gene>
    <name evidence="2" type="primary">LOC139352821</name>
</gene>
<dbReference type="SUPFAM" id="SSF53098">
    <property type="entry name" value="Ribonuclease H-like"/>
    <property type="match status" value="1"/>
</dbReference>
<evidence type="ECO:0008006" key="3">
    <source>
        <dbReference type="Google" id="ProtNLM"/>
    </source>
</evidence>